<reference evidence="2" key="1">
    <citation type="submission" date="2019-09" db="EMBL/GenBank/DDBJ databases">
        <authorList>
            <person name="Cremers G."/>
        </authorList>
    </citation>
    <scope>NUCLEOTIDE SEQUENCE [LARGE SCALE GENOMIC DNA]</scope>
    <source>
        <strain evidence="2">3B</strain>
    </source>
</reference>
<evidence type="ECO:0000313" key="3">
    <source>
        <dbReference type="Proteomes" id="UP000381693"/>
    </source>
</evidence>
<evidence type="ECO:0000259" key="1">
    <source>
        <dbReference type="SMART" id="SM00829"/>
    </source>
</evidence>
<name>A0A5E6MCT3_9BACT</name>
<keyword evidence="3" id="KW-1185">Reference proteome</keyword>
<protein>
    <submittedName>
        <fullName evidence="2">Alcohol dehydrogenase, propanol-preferring</fullName>
        <ecNumber evidence="2">1.1.1.1</ecNumber>
    </submittedName>
</protein>
<dbReference type="PANTHER" id="PTHR45033">
    <property type="match status" value="1"/>
</dbReference>
<sequence>MKGVILERPGGLEKLRLVEREDPGLPGPGEIRVRLRASSLNFHDYLVVTGKLPTEEGRIPMSDGAGFVEEVGQGVSEFSAGDLVVSCFFPLWQDGGPTMGDFGQVPGDGIDGYAREAVVAPASWFTRAPAGWTPKEAATLTTAALTAWRSLVVEGVLKAGDTVLVLGTGGVSIFALQIAKAMGARVIATSSSEAKLERLLSLGADQAINYRREPHWSKAVQRWTKGRGVDHVVEVGGPGTLDQSIRACRVGGQISLIGVLSGIAGEVRTALLMQRQIRLQGLVVGSRRHQIEMVRAMEATGIRPVIDRAFDLVDITDAFRYQESGKHFGKIALEF</sequence>
<comment type="caution">
    <text evidence="2">The sequence shown here is derived from an EMBL/GenBank/DDBJ whole genome shotgun (WGS) entry which is preliminary data.</text>
</comment>
<dbReference type="EMBL" id="CABFUZ020000106">
    <property type="protein sequence ID" value="VVM06136.1"/>
    <property type="molecule type" value="Genomic_DNA"/>
</dbReference>
<dbReference type="OrthoDB" id="9787435at2"/>
<dbReference type="SUPFAM" id="SSF50129">
    <property type="entry name" value="GroES-like"/>
    <property type="match status" value="1"/>
</dbReference>
<dbReference type="Gene3D" id="3.90.180.10">
    <property type="entry name" value="Medium-chain alcohol dehydrogenases, catalytic domain"/>
    <property type="match status" value="1"/>
</dbReference>
<keyword evidence="2" id="KW-0560">Oxidoreductase</keyword>
<dbReference type="GO" id="GO:0004022">
    <property type="term" value="F:alcohol dehydrogenase (NAD+) activity"/>
    <property type="evidence" value="ECO:0007669"/>
    <property type="project" value="UniProtKB-EC"/>
</dbReference>
<dbReference type="Pfam" id="PF08240">
    <property type="entry name" value="ADH_N"/>
    <property type="match status" value="1"/>
</dbReference>
<organism evidence="2 3">
    <name type="scientific">Methylacidimicrobium cyclopophantes</name>
    <dbReference type="NCBI Taxonomy" id="1041766"/>
    <lineage>
        <taxon>Bacteria</taxon>
        <taxon>Pseudomonadati</taxon>
        <taxon>Verrucomicrobiota</taxon>
        <taxon>Methylacidimicrobium</taxon>
    </lineage>
</organism>
<dbReference type="InterPro" id="IPR011032">
    <property type="entry name" value="GroES-like_sf"/>
</dbReference>
<proteinExistence type="predicted"/>
<dbReference type="Gene3D" id="3.40.50.720">
    <property type="entry name" value="NAD(P)-binding Rossmann-like Domain"/>
    <property type="match status" value="1"/>
</dbReference>
<dbReference type="InterPro" id="IPR052711">
    <property type="entry name" value="Zinc_ADH-like"/>
</dbReference>
<dbReference type="SUPFAM" id="SSF51735">
    <property type="entry name" value="NAD(P)-binding Rossmann-fold domains"/>
    <property type="match status" value="1"/>
</dbReference>
<dbReference type="Proteomes" id="UP000381693">
    <property type="component" value="Unassembled WGS sequence"/>
</dbReference>
<dbReference type="SMART" id="SM00829">
    <property type="entry name" value="PKS_ER"/>
    <property type="match status" value="1"/>
</dbReference>
<dbReference type="EC" id="1.1.1.1" evidence="2"/>
<dbReference type="AlphaFoldDB" id="A0A5E6MCT3"/>
<dbReference type="Pfam" id="PF00107">
    <property type="entry name" value="ADH_zinc_N"/>
    <property type="match status" value="1"/>
</dbReference>
<dbReference type="InterPro" id="IPR013149">
    <property type="entry name" value="ADH-like_C"/>
</dbReference>
<dbReference type="InterPro" id="IPR036291">
    <property type="entry name" value="NAD(P)-bd_dom_sf"/>
</dbReference>
<dbReference type="InterPro" id="IPR013154">
    <property type="entry name" value="ADH-like_N"/>
</dbReference>
<dbReference type="CDD" id="cd08276">
    <property type="entry name" value="MDR7"/>
    <property type="match status" value="1"/>
</dbReference>
<evidence type="ECO:0000313" key="2">
    <source>
        <dbReference type="EMBL" id="VVM06136.1"/>
    </source>
</evidence>
<gene>
    <name evidence="2" type="primary">adhP</name>
    <name evidence="2" type="ORF">MAMC_00958</name>
</gene>
<feature type="domain" description="Enoyl reductase (ER)" evidence="1">
    <location>
        <begin position="10"/>
        <end position="333"/>
    </location>
</feature>
<accession>A0A5E6MCT3</accession>
<dbReference type="RefSeq" id="WP_142525014.1">
    <property type="nucleotide sequence ID" value="NZ_CABFUZ020000106.1"/>
</dbReference>
<dbReference type="PANTHER" id="PTHR45033:SF2">
    <property type="entry name" value="ZINC-TYPE ALCOHOL DEHYDROGENASE-LIKE PROTEIN C1773.06C"/>
    <property type="match status" value="1"/>
</dbReference>
<dbReference type="InterPro" id="IPR020843">
    <property type="entry name" value="ER"/>
</dbReference>